<dbReference type="Gene3D" id="3.40.630.10">
    <property type="entry name" value="Zn peptidases"/>
    <property type="match status" value="1"/>
</dbReference>
<comment type="caution">
    <text evidence="1">The sequence shown here is derived from an EMBL/GenBank/DDBJ whole genome shotgun (WGS) entry which is preliminary data.</text>
</comment>
<keyword evidence="2" id="KW-1185">Reference proteome</keyword>
<proteinExistence type="predicted"/>
<dbReference type="AlphaFoldDB" id="A0A158CA12"/>
<dbReference type="SUPFAM" id="SSF53187">
    <property type="entry name" value="Zn-dependent exopeptidases"/>
    <property type="match status" value="1"/>
</dbReference>
<gene>
    <name evidence="1" type="ORF">AWB82_05157</name>
</gene>
<sequence length="90" mass="10562">MEFADIVESSLTTHHVLWEKLRRDLHAHPELRFEKHRERPGTYVLIGNAGADSPGLHNPKYDFNDDIIPTAVGYWVALAQRYFCTRQQKW</sequence>
<accession>A0A158CA12</accession>
<dbReference type="EMBL" id="FCOJ02000045">
    <property type="protein sequence ID" value="SAK79154.1"/>
    <property type="molecule type" value="Genomic_DNA"/>
</dbReference>
<organism evidence="1 2">
    <name type="scientific">Caballeronia glebae</name>
    <dbReference type="NCBI Taxonomy" id="1777143"/>
    <lineage>
        <taxon>Bacteria</taxon>
        <taxon>Pseudomonadati</taxon>
        <taxon>Pseudomonadota</taxon>
        <taxon>Betaproteobacteria</taxon>
        <taxon>Burkholderiales</taxon>
        <taxon>Burkholderiaceae</taxon>
        <taxon>Caballeronia</taxon>
    </lineage>
</organism>
<dbReference type="Proteomes" id="UP000054596">
    <property type="component" value="Unassembled WGS sequence"/>
</dbReference>
<reference evidence="1" key="1">
    <citation type="submission" date="2016-01" db="EMBL/GenBank/DDBJ databases">
        <authorList>
            <person name="Peeters C."/>
        </authorList>
    </citation>
    <scope>NUCLEOTIDE SEQUENCE [LARGE SCALE GENOMIC DNA]</scope>
    <source>
        <strain evidence="1">LMG 29325</strain>
    </source>
</reference>
<dbReference type="STRING" id="1777143.AWB82_05157"/>
<dbReference type="GO" id="GO:0016787">
    <property type="term" value="F:hydrolase activity"/>
    <property type="evidence" value="ECO:0007669"/>
    <property type="project" value="UniProtKB-KW"/>
</dbReference>
<evidence type="ECO:0000313" key="2">
    <source>
        <dbReference type="Proteomes" id="UP000054596"/>
    </source>
</evidence>
<evidence type="ECO:0000313" key="1">
    <source>
        <dbReference type="EMBL" id="SAK79154.1"/>
    </source>
</evidence>
<protein>
    <submittedName>
        <fullName evidence="1">Amidohydrolase</fullName>
    </submittedName>
</protein>
<name>A0A158CA12_9BURK</name>